<name>A0A3A4NBF6_ABYX5</name>
<comment type="caution">
    <text evidence="1">The sequence shown here is derived from an EMBL/GenBank/DDBJ whole genome shotgun (WGS) entry which is preliminary data.</text>
</comment>
<proteinExistence type="predicted"/>
<protein>
    <submittedName>
        <fullName evidence="1">DUF2851 family protein</fullName>
    </submittedName>
</protein>
<accession>A0A3A4NBF6</accession>
<sequence length="510" mass="57481">MAFSNEYFHLFDDVPAFGERIERNYLLASNGGRISERLLQCIWYDRLFDESRLETRDGRRIIIHSPGMWNLEAGPDFKNAQITIGRVRLCGDVELHVDSSSWRAHGHASDPQYDNVILHVVLSGRPGDSPPLGRRGAKIPELVLWDRLADSLGVLRCALRPEEYPYRSMCNFGRCQALLEHLPAEAIQRLLLLSGDARIIVKQRRFGYETERTNLDQITYSAVLEGMGYKAFTKQFGLLARKLPYVRLRERVLSVNPANGLDAALLTQALLLGSAGLLASADDDEKSPAAKKHYDRLRKLWGEFGFSDEDGKMEWKGAAVRPANRPERRIAGISHVLARSYGGGLFQAVLERVLLPARRRAQAQCISFLTDARDDFWSFHYSAHGKRFERPAAIVGRDRAQTILVNAFIPLALLYARTEQSAEKEERVHEIFCGMPSLLPNSITRLMEYRMFGGEQKGRLFKSARAQQGLLQIFADWCSEDPSCENCGIFAGLQSGYIGEKLMDASSTVI</sequence>
<organism evidence="1 2">
    <name type="scientific">Abyssobacteria bacterium (strain SURF_5)</name>
    <dbReference type="NCBI Taxonomy" id="2093360"/>
    <lineage>
        <taxon>Bacteria</taxon>
        <taxon>Pseudomonadati</taxon>
        <taxon>Candidatus Hydrogenedentota</taxon>
        <taxon>Candidatus Abyssobacteria</taxon>
    </lineage>
</organism>
<dbReference type="Proteomes" id="UP000265882">
    <property type="component" value="Unassembled WGS sequence"/>
</dbReference>
<evidence type="ECO:0000313" key="2">
    <source>
        <dbReference type="Proteomes" id="UP000265882"/>
    </source>
</evidence>
<reference evidence="1 2" key="1">
    <citation type="journal article" date="2017" name="ISME J.">
        <title>Energy and carbon metabolisms in a deep terrestrial subsurface fluid microbial community.</title>
        <authorList>
            <person name="Momper L."/>
            <person name="Jungbluth S.P."/>
            <person name="Lee M.D."/>
            <person name="Amend J.P."/>
        </authorList>
    </citation>
    <scope>NUCLEOTIDE SEQUENCE [LARGE SCALE GENOMIC DNA]</scope>
    <source>
        <strain evidence="1">SURF_5</strain>
    </source>
</reference>
<dbReference type="AlphaFoldDB" id="A0A3A4NBF6"/>
<gene>
    <name evidence="1" type="ORF">C4520_14560</name>
</gene>
<evidence type="ECO:0000313" key="1">
    <source>
        <dbReference type="EMBL" id="RJP18347.1"/>
    </source>
</evidence>
<dbReference type="InterPro" id="IPR021272">
    <property type="entry name" value="DUF2851"/>
</dbReference>
<dbReference type="EMBL" id="QZKU01000102">
    <property type="protein sequence ID" value="RJP18347.1"/>
    <property type="molecule type" value="Genomic_DNA"/>
</dbReference>
<dbReference type="Pfam" id="PF11013">
    <property type="entry name" value="DUF2851"/>
    <property type="match status" value="1"/>
</dbReference>